<comment type="caution">
    <text evidence="1">The sequence shown here is derived from an EMBL/GenBank/DDBJ whole genome shotgun (WGS) entry which is preliminary data.</text>
</comment>
<evidence type="ECO:0000313" key="1">
    <source>
        <dbReference type="EMBL" id="KAK7391389.1"/>
    </source>
</evidence>
<dbReference type="AlphaFoldDB" id="A0AAN9XGI5"/>
<keyword evidence="2" id="KW-1185">Reference proteome</keyword>
<name>A0AAN9XGI5_PSOTE</name>
<reference evidence="1 2" key="1">
    <citation type="submission" date="2024-01" db="EMBL/GenBank/DDBJ databases">
        <title>The genomes of 5 underutilized Papilionoideae crops provide insights into root nodulation and disease resistanc.</title>
        <authorList>
            <person name="Jiang F."/>
        </authorList>
    </citation>
    <scope>NUCLEOTIDE SEQUENCE [LARGE SCALE GENOMIC DNA]</scope>
    <source>
        <strain evidence="1">DUOXIRENSHENG_FW03</strain>
        <tissue evidence="1">Leaves</tissue>
    </source>
</reference>
<protein>
    <submittedName>
        <fullName evidence="1">Uncharacterized protein</fullName>
    </submittedName>
</protein>
<dbReference type="Proteomes" id="UP001386955">
    <property type="component" value="Unassembled WGS sequence"/>
</dbReference>
<dbReference type="EMBL" id="JAYMYS010000005">
    <property type="protein sequence ID" value="KAK7391389.1"/>
    <property type="molecule type" value="Genomic_DNA"/>
</dbReference>
<proteinExistence type="predicted"/>
<accession>A0AAN9XGI5</accession>
<evidence type="ECO:0000313" key="2">
    <source>
        <dbReference type="Proteomes" id="UP001386955"/>
    </source>
</evidence>
<sequence>MDIRKISKEEELVVEVVLEDATKVDDIRQESLLVTTQHYQSLMTLLQQGNYVTSSLLIPDLVCNDADITFGSVLAKNEVKTFSKGQTQNLINTPSIPFSPISISFLHFHLNFLS</sequence>
<gene>
    <name evidence="1" type="ORF">VNO78_19805</name>
</gene>
<organism evidence="1 2">
    <name type="scientific">Psophocarpus tetragonolobus</name>
    <name type="common">Winged bean</name>
    <name type="synonym">Dolichos tetragonolobus</name>
    <dbReference type="NCBI Taxonomy" id="3891"/>
    <lineage>
        <taxon>Eukaryota</taxon>
        <taxon>Viridiplantae</taxon>
        <taxon>Streptophyta</taxon>
        <taxon>Embryophyta</taxon>
        <taxon>Tracheophyta</taxon>
        <taxon>Spermatophyta</taxon>
        <taxon>Magnoliopsida</taxon>
        <taxon>eudicotyledons</taxon>
        <taxon>Gunneridae</taxon>
        <taxon>Pentapetalae</taxon>
        <taxon>rosids</taxon>
        <taxon>fabids</taxon>
        <taxon>Fabales</taxon>
        <taxon>Fabaceae</taxon>
        <taxon>Papilionoideae</taxon>
        <taxon>50 kb inversion clade</taxon>
        <taxon>NPAAA clade</taxon>
        <taxon>indigoferoid/millettioid clade</taxon>
        <taxon>Phaseoleae</taxon>
        <taxon>Psophocarpus</taxon>
    </lineage>
</organism>